<evidence type="ECO:0000256" key="1">
    <source>
        <dbReference type="SAM" id="MobiDB-lite"/>
    </source>
</evidence>
<proteinExistence type="predicted"/>
<evidence type="ECO:0000313" key="3">
    <source>
        <dbReference type="Proteomes" id="UP001199106"/>
    </source>
</evidence>
<feature type="compositionally biased region" description="Basic and acidic residues" evidence="1">
    <location>
        <begin position="93"/>
        <end position="116"/>
    </location>
</feature>
<dbReference type="Proteomes" id="UP001199106">
    <property type="component" value="Unassembled WGS sequence"/>
</dbReference>
<accession>A0AAD4IE94</accession>
<protein>
    <submittedName>
        <fullName evidence="2">Uncharacterized protein</fullName>
    </submittedName>
</protein>
<feature type="compositionally biased region" description="Basic and acidic residues" evidence="1">
    <location>
        <begin position="59"/>
        <end position="86"/>
    </location>
</feature>
<reference evidence="2" key="1">
    <citation type="submission" date="2021-07" db="EMBL/GenBank/DDBJ databases">
        <title>Genome Resource of American Ginseng Black Spot Pathogen Alternaria panax.</title>
        <authorList>
            <person name="Qiu C."/>
            <person name="Wang W."/>
            <person name="Liu Z."/>
        </authorList>
    </citation>
    <scope>NUCLEOTIDE SEQUENCE</scope>
    <source>
        <strain evidence="2">BNCC115425</strain>
    </source>
</reference>
<feature type="region of interest" description="Disordered" evidence="1">
    <location>
        <begin position="55"/>
        <end position="185"/>
    </location>
</feature>
<keyword evidence="3" id="KW-1185">Reference proteome</keyword>
<feature type="compositionally biased region" description="Basic and acidic residues" evidence="1">
    <location>
        <begin position="163"/>
        <end position="185"/>
    </location>
</feature>
<sequence length="185" mass="21258">MKPKQVEEDLSPELTPMTHFVQALLKTVPQVNLTTEIDVRLLELRLRIGMRRHTALGQEQRRRENEGSRRNEGGEDGKKNKKDGKQMNRTKKMKENKTVDQMDIGNRDNIDDDANHDAASGGEDDLVVSAKRRRDRSLTNTRRVNKTSRGVDAESSEEEDDGEKNREDGVERAYRQPHDNPRTRA</sequence>
<comment type="caution">
    <text evidence="2">The sequence shown here is derived from an EMBL/GenBank/DDBJ whole genome shotgun (WGS) entry which is preliminary data.</text>
</comment>
<evidence type="ECO:0000313" key="2">
    <source>
        <dbReference type="EMBL" id="KAG9192949.1"/>
    </source>
</evidence>
<dbReference type="AlphaFoldDB" id="A0AAD4IE94"/>
<gene>
    <name evidence="2" type="ORF">G6011_11683</name>
</gene>
<dbReference type="EMBL" id="JAANER010000003">
    <property type="protein sequence ID" value="KAG9192949.1"/>
    <property type="molecule type" value="Genomic_DNA"/>
</dbReference>
<name>A0AAD4IE94_9PLEO</name>
<organism evidence="2 3">
    <name type="scientific">Alternaria panax</name>
    <dbReference type="NCBI Taxonomy" id="48097"/>
    <lineage>
        <taxon>Eukaryota</taxon>
        <taxon>Fungi</taxon>
        <taxon>Dikarya</taxon>
        <taxon>Ascomycota</taxon>
        <taxon>Pezizomycotina</taxon>
        <taxon>Dothideomycetes</taxon>
        <taxon>Pleosporomycetidae</taxon>
        <taxon>Pleosporales</taxon>
        <taxon>Pleosporineae</taxon>
        <taxon>Pleosporaceae</taxon>
        <taxon>Alternaria</taxon>
        <taxon>Alternaria sect. Panax</taxon>
    </lineage>
</organism>